<dbReference type="InterPro" id="IPR001387">
    <property type="entry name" value="Cro/C1-type_HTH"/>
</dbReference>
<dbReference type="SMART" id="SM00530">
    <property type="entry name" value="HTH_XRE"/>
    <property type="match status" value="1"/>
</dbReference>
<dbReference type="InterPro" id="IPR010982">
    <property type="entry name" value="Lambda_DNA-bd_dom_sf"/>
</dbReference>
<dbReference type="AlphaFoldDB" id="A0A1C7YV15"/>
<comment type="caution">
    <text evidence="2">The sequence shown here is derived from an EMBL/GenBank/DDBJ whole genome shotgun (WGS) entry which is preliminary data.</text>
</comment>
<dbReference type="OrthoDB" id="9791537at2"/>
<reference evidence="2 3" key="1">
    <citation type="submission" date="2015-07" db="EMBL/GenBank/DDBJ databases">
        <title>Draft genome sequence of a diazotrophic, plant growth-promoting rhizobacterium of the Pseudomonas syringae complex.</title>
        <authorList>
            <person name="Patten C.L."/>
            <person name="Jeong H."/>
        </authorList>
    </citation>
    <scope>NUCLEOTIDE SEQUENCE [LARGE SCALE GENOMIC DNA]</scope>
    <source>
        <strain evidence="2 3">GR12-2</strain>
    </source>
</reference>
<organism evidence="2 3">
    <name type="scientific">Pseudomonas syringae</name>
    <dbReference type="NCBI Taxonomy" id="317"/>
    <lineage>
        <taxon>Bacteria</taxon>
        <taxon>Pseudomonadati</taxon>
        <taxon>Pseudomonadota</taxon>
        <taxon>Gammaproteobacteria</taxon>
        <taxon>Pseudomonadales</taxon>
        <taxon>Pseudomonadaceae</taxon>
        <taxon>Pseudomonas</taxon>
    </lineage>
</organism>
<sequence length="161" mass="17484">MPGIGQRLKQERLKLKLSQSALGAIGGVETNAQGNYENGIRSPRADYLSRIAQAGIDVAFVVTGLRVSALPDNEGSQVTPQQDDVPQRLPVEDPLATLVERLQGSLHDLSDHLYQMTRLADARIEPGKSDTLQTQIETIKGDAEAIALATIRLIFVTSRLN</sequence>
<dbReference type="Proteomes" id="UP000093104">
    <property type="component" value="Unassembled WGS sequence"/>
</dbReference>
<dbReference type="RefSeq" id="WP_065836449.1">
    <property type="nucleotide sequence ID" value="NZ_LGSI01000074.1"/>
</dbReference>
<proteinExistence type="predicted"/>
<protein>
    <submittedName>
        <fullName evidence="2">XRE family transcriptional regulator</fullName>
    </submittedName>
</protein>
<feature type="domain" description="HTH cro/C1-type" evidence="1">
    <location>
        <begin position="8"/>
        <end position="61"/>
    </location>
</feature>
<evidence type="ECO:0000313" key="2">
    <source>
        <dbReference type="EMBL" id="OCR21521.1"/>
    </source>
</evidence>
<accession>A0A1C7YV15</accession>
<gene>
    <name evidence="2" type="ORF">AFK24_28600</name>
</gene>
<dbReference type="EMBL" id="LGSI01000074">
    <property type="protein sequence ID" value="OCR21521.1"/>
    <property type="molecule type" value="Genomic_DNA"/>
</dbReference>
<evidence type="ECO:0000313" key="3">
    <source>
        <dbReference type="Proteomes" id="UP000093104"/>
    </source>
</evidence>
<dbReference type="PATRIC" id="fig|317.243.peg.1614"/>
<evidence type="ECO:0000259" key="1">
    <source>
        <dbReference type="PROSITE" id="PS50943"/>
    </source>
</evidence>
<dbReference type="PROSITE" id="PS50943">
    <property type="entry name" value="HTH_CROC1"/>
    <property type="match status" value="1"/>
</dbReference>
<dbReference type="GO" id="GO:0003677">
    <property type="term" value="F:DNA binding"/>
    <property type="evidence" value="ECO:0007669"/>
    <property type="project" value="InterPro"/>
</dbReference>
<dbReference type="CDD" id="cd00093">
    <property type="entry name" value="HTH_XRE"/>
    <property type="match status" value="1"/>
</dbReference>
<dbReference type="Gene3D" id="1.10.260.40">
    <property type="entry name" value="lambda repressor-like DNA-binding domains"/>
    <property type="match status" value="1"/>
</dbReference>
<name>A0A1C7YV15_PSESX</name>
<dbReference type="SUPFAM" id="SSF47413">
    <property type="entry name" value="lambda repressor-like DNA-binding domains"/>
    <property type="match status" value="1"/>
</dbReference>
<dbReference type="Pfam" id="PF01381">
    <property type="entry name" value="HTH_3"/>
    <property type="match status" value="1"/>
</dbReference>